<proteinExistence type="predicted"/>
<dbReference type="AlphaFoldDB" id="A0A078B383"/>
<evidence type="ECO:0000313" key="1">
    <source>
        <dbReference type="EMBL" id="CDW88985.1"/>
    </source>
</evidence>
<protein>
    <submittedName>
        <fullName evidence="1">Uncharacterized protein</fullName>
    </submittedName>
</protein>
<name>A0A078B383_STYLE</name>
<evidence type="ECO:0000313" key="2">
    <source>
        <dbReference type="Proteomes" id="UP000039865"/>
    </source>
</evidence>
<dbReference type="Proteomes" id="UP000039865">
    <property type="component" value="Unassembled WGS sequence"/>
</dbReference>
<reference evidence="1 2" key="1">
    <citation type="submission" date="2014-06" db="EMBL/GenBank/DDBJ databases">
        <authorList>
            <person name="Swart Estienne"/>
        </authorList>
    </citation>
    <scope>NUCLEOTIDE SEQUENCE [LARGE SCALE GENOMIC DNA]</scope>
    <source>
        <strain evidence="1 2">130c</strain>
    </source>
</reference>
<keyword evidence="2" id="KW-1185">Reference proteome</keyword>
<sequence length="142" mass="16853">MFKPVQGEELSQYDPETIELYRRRPADQTYTKLLLRMPRIARNHLPVYLDKNSQLAKDIEQNNKTTPLKLLAGFVFFSWAVKQFTKIHYPYGIIYQRSRRTSWSSYVLQRAPLTVFCLGSIYLIKEYPRQFRADLTSDDEPL</sequence>
<organism evidence="1 2">
    <name type="scientific">Stylonychia lemnae</name>
    <name type="common">Ciliate</name>
    <dbReference type="NCBI Taxonomy" id="5949"/>
    <lineage>
        <taxon>Eukaryota</taxon>
        <taxon>Sar</taxon>
        <taxon>Alveolata</taxon>
        <taxon>Ciliophora</taxon>
        <taxon>Intramacronucleata</taxon>
        <taxon>Spirotrichea</taxon>
        <taxon>Stichotrichia</taxon>
        <taxon>Sporadotrichida</taxon>
        <taxon>Oxytrichidae</taxon>
        <taxon>Stylonychinae</taxon>
        <taxon>Stylonychia</taxon>
    </lineage>
</organism>
<accession>A0A078B383</accession>
<dbReference type="InParanoid" id="A0A078B383"/>
<dbReference type="EMBL" id="CCKQ01017110">
    <property type="protein sequence ID" value="CDW88985.1"/>
    <property type="molecule type" value="Genomic_DNA"/>
</dbReference>
<gene>
    <name evidence="1" type="primary">Contig13134.g14005</name>
    <name evidence="1" type="ORF">STYLEM_18113</name>
</gene>